<reference evidence="1 2" key="1">
    <citation type="submission" date="2024-02" db="EMBL/GenBank/DDBJ databases">
        <title>High-quality chromosome-scale genome assembly of Pensacola bahiagrass (Paspalum notatum Flugge var. saurae).</title>
        <authorList>
            <person name="Vega J.M."/>
            <person name="Podio M."/>
            <person name="Orjuela J."/>
            <person name="Siena L.A."/>
            <person name="Pessino S.C."/>
            <person name="Combes M.C."/>
            <person name="Mariac C."/>
            <person name="Albertini E."/>
            <person name="Pupilli F."/>
            <person name="Ortiz J.P.A."/>
            <person name="Leblanc O."/>
        </authorList>
    </citation>
    <scope>NUCLEOTIDE SEQUENCE [LARGE SCALE GENOMIC DNA]</scope>
    <source>
        <strain evidence="1">R1</strain>
        <tissue evidence="1">Leaf</tissue>
    </source>
</reference>
<evidence type="ECO:0000313" key="2">
    <source>
        <dbReference type="Proteomes" id="UP001341281"/>
    </source>
</evidence>
<sequence>MPSVAMCSVAARSGPPFLLQRRFLLLCSDGLRFQVSRHCLDLPDDTLAYQDLLSCCYFHIQFDAALCHDLEAGYGYI</sequence>
<dbReference type="Proteomes" id="UP001341281">
    <property type="component" value="Chromosome 08"/>
</dbReference>
<proteinExistence type="predicted"/>
<protein>
    <submittedName>
        <fullName evidence="1">Uncharacterized protein</fullName>
    </submittedName>
</protein>
<evidence type="ECO:0000313" key="1">
    <source>
        <dbReference type="EMBL" id="WVZ90872.1"/>
    </source>
</evidence>
<keyword evidence="2" id="KW-1185">Reference proteome</keyword>
<dbReference type="EMBL" id="CP144752">
    <property type="protein sequence ID" value="WVZ90872.1"/>
    <property type="molecule type" value="Genomic_DNA"/>
</dbReference>
<name>A0AAQ3UJ08_PASNO</name>
<accession>A0AAQ3UJ08</accession>
<organism evidence="1 2">
    <name type="scientific">Paspalum notatum var. saurae</name>
    <dbReference type="NCBI Taxonomy" id="547442"/>
    <lineage>
        <taxon>Eukaryota</taxon>
        <taxon>Viridiplantae</taxon>
        <taxon>Streptophyta</taxon>
        <taxon>Embryophyta</taxon>
        <taxon>Tracheophyta</taxon>
        <taxon>Spermatophyta</taxon>
        <taxon>Magnoliopsida</taxon>
        <taxon>Liliopsida</taxon>
        <taxon>Poales</taxon>
        <taxon>Poaceae</taxon>
        <taxon>PACMAD clade</taxon>
        <taxon>Panicoideae</taxon>
        <taxon>Andropogonodae</taxon>
        <taxon>Paspaleae</taxon>
        <taxon>Paspalinae</taxon>
        <taxon>Paspalum</taxon>
    </lineage>
</organism>
<dbReference type="AlphaFoldDB" id="A0AAQ3UJ08"/>
<gene>
    <name evidence="1" type="ORF">U9M48_037130</name>
</gene>